<dbReference type="AlphaFoldDB" id="A0A913XR00"/>
<organism evidence="11 12">
    <name type="scientific">Exaiptasia diaphana</name>
    <name type="common">Tropical sea anemone</name>
    <name type="synonym">Aiptasia pulchella</name>
    <dbReference type="NCBI Taxonomy" id="2652724"/>
    <lineage>
        <taxon>Eukaryota</taxon>
        <taxon>Metazoa</taxon>
        <taxon>Cnidaria</taxon>
        <taxon>Anthozoa</taxon>
        <taxon>Hexacorallia</taxon>
        <taxon>Actiniaria</taxon>
        <taxon>Aiptasiidae</taxon>
        <taxon>Exaiptasia</taxon>
    </lineage>
</organism>
<keyword evidence="4 10" id="KW-0732">Signal</keyword>
<keyword evidence="5 9" id="KW-1133">Transmembrane helix</keyword>
<dbReference type="KEGG" id="epa:110245917"/>
<keyword evidence="6 9" id="KW-0472">Membrane</keyword>
<dbReference type="EnsemblMetazoa" id="XM_021052215.2">
    <property type="protein sequence ID" value="XP_020907874.1"/>
    <property type="gene ID" value="LOC110245917"/>
</dbReference>
<evidence type="ECO:0000256" key="2">
    <source>
        <dbReference type="ARBA" id="ARBA00005341"/>
    </source>
</evidence>
<dbReference type="PANTHER" id="PTHR11337">
    <property type="entry name" value="MUCIN/PORIMIN"/>
    <property type="match status" value="1"/>
</dbReference>
<evidence type="ECO:0000256" key="10">
    <source>
        <dbReference type="SAM" id="SignalP"/>
    </source>
</evidence>
<name>A0A913XR00_EXADI</name>
<evidence type="ECO:0000256" key="7">
    <source>
        <dbReference type="ARBA" id="ARBA00023180"/>
    </source>
</evidence>
<sequence length="140" mass="14782">MRNIYFLVCLIGIFLIAGTDAAYANASSIISPSPTITTGIASVTNTTVLVNTTSSIHPQTSSSTIKPTNTVPLPTSSSIAAPTTTTSPPSTRTPIPQKEKGRSFDAGSFFGGIILGIVLTGVLILGYMYWKNKRKSYHSL</sequence>
<feature type="compositionally biased region" description="Low complexity" evidence="8">
    <location>
        <begin position="72"/>
        <end position="96"/>
    </location>
</feature>
<feature type="compositionally biased region" description="Polar residues" evidence="8">
    <location>
        <begin position="56"/>
        <end position="71"/>
    </location>
</feature>
<evidence type="ECO:0000256" key="4">
    <source>
        <dbReference type="ARBA" id="ARBA00022729"/>
    </source>
</evidence>
<dbReference type="GeneID" id="110245917"/>
<reference evidence="11" key="1">
    <citation type="submission" date="2022-11" db="UniProtKB">
        <authorList>
            <consortium name="EnsemblMetazoa"/>
        </authorList>
    </citation>
    <scope>IDENTIFICATION</scope>
</reference>
<proteinExistence type="inferred from homology"/>
<protein>
    <recommendedName>
        <fullName evidence="13">Sialomucin core protein 24</fullName>
    </recommendedName>
</protein>
<feature type="signal peptide" evidence="10">
    <location>
        <begin position="1"/>
        <end position="21"/>
    </location>
</feature>
<feature type="region of interest" description="Disordered" evidence="8">
    <location>
        <begin position="56"/>
        <end position="99"/>
    </location>
</feature>
<dbReference type="Proteomes" id="UP000887567">
    <property type="component" value="Unplaced"/>
</dbReference>
<keyword evidence="3 9" id="KW-0812">Transmembrane</keyword>
<keyword evidence="12" id="KW-1185">Reference proteome</keyword>
<evidence type="ECO:0000256" key="3">
    <source>
        <dbReference type="ARBA" id="ARBA00022692"/>
    </source>
</evidence>
<evidence type="ECO:0000313" key="11">
    <source>
        <dbReference type="EnsemblMetazoa" id="XP_020907874.1"/>
    </source>
</evidence>
<dbReference type="Pfam" id="PF05283">
    <property type="entry name" value="MGC-24"/>
    <property type="match status" value="1"/>
</dbReference>
<evidence type="ECO:0000256" key="8">
    <source>
        <dbReference type="SAM" id="MobiDB-lite"/>
    </source>
</evidence>
<evidence type="ECO:0000256" key="1">
    <source>
        <dbReference type="ARBA" id="ARBA00004479"/>
    </source>
</evidence>
<feature type="transmembrane region" description="Helical" evidence="9">
    <location>
        <begin position="109"/>
        <end position="130"/>
    </location>
</feature>
<dbReference type="PANTHER" id="PTHR11337:SF8">
    <property type="entry name" value="VISGUN, ISOFORM E"/>
    <property type="match status" value="1"/>
</dbReference>
<comment type="subcellular location">
    <subcellularLocation>
        <location evidence="1">Membrane</location>
        <topology evidence="1">Single-pass type I membrane protein</topology>
    </subcellularLocation>
</comment>
<evidence type="ECO:0000313" key="12">
    <source>
        <dbReference type="Proteomes" id="UP000887567"/>
    </source>
</evidence>
<dbReference type="OMA" id="CKWWQGR"/>
<feature type="chain" id="PRO_5037448210" description="Sialomucin core protein 24" evidence="10">
    <location>
        <begin position="22"/>
        <end position="140"/>
    </location>
</feature>
<accession>A0A913XR00</accession>
<evidence type="ECO:0000256" key="9">
    <source>
        <dbReference type="SAM" id="Phobius"/>
    </source>
</evidence>
<dbReference type="GO" id="GO:0031410">
    <property type="term" value="C:cytoplasmic vesicle"/>
    <property type="evidence" value="ECO:0007669"/>
    <property type="project" value="TreeGrafter"/>
</dbReference>
<keyword evidence="7" id="KW-0325">Glycoprotein</keyword>
<dbReference type="RefSeq" id="XP_020907874.1">
    <property type="nucleotide sequence ID" value="XM_021052215.2"/>
</dbReference>
<evidence type="ECO:0000256" key="6">
    <source>
        <dbReference type="ARBA" id="ARBA00023136"/>
    </source>
</evidence>
<dbReference type="InterPro" id="IPR007947">
    <property type="entry name" value="CD164_MGC24"/>
</dbReference>
<evidence type="ECO:0008006" key="13">
    <source>
        <dbReference type="Google" id="ProtNLM"/>
    </source>
</evidence>
<comment type="similarity">
    <text evidence="2">Belongs to the CD164 family.</text>
</comment>
<dbReference type="GO" id="GO:0016020">
    <property type="term" value="C:membrane"/>
    <property type="evidence" value="ECO:0007669"/>
    <property type="project" value="UniProtKB-SubCell"/>
</dbReference>
<evidence type="ECO:0000256" key="5">
    <source>
        <dbReference type="ARBA" id="ARBA00022989"/>
    </source>
</evidence>